<dbReference type="EMBL" id="SNRY01004717">
    <property type="protein sequence ID" value="KAA6316889.1"/>
    <property type="molecule type" value="Genomic_DNA"/>
</dbReference>
<dbReference type="InterPro" id="IPR003717">
    <property type="entry name" value="RecO"/>
</dbReference>
<protein>
    <submittedName>
        <fullName evidence="1">DNA repair protein RecO</fullName>
    </submittedName>
</protein>
<sequence>NFHLAFLMHFSRFLGLYPNLNNYHKGDYFDMLNAVFTSEKPQLHASFIYPEEASHLPMLIRMNYKTMHLYKMNRTERIRCLTMINEYYRIHLPGFPELKSLKVLQELFD</sequence>
<gene>
    <name evidence="1" type="ORF">EZS27_032870</name>
</gene>
<dbReference type="GO" id="GO:0006310">
    <property type="term" value="P:DNA recombination"/>
    <property type="evidence" value="ECO:0007669"/>
    <property type="project" value="InterPro"/>
</dbReference>
<feature type="non-terminal residue" evidence="1">
    <location>
        <position position="1"/>
    </location>
</feature>
<proteinExistence type="predicted"/>
<organism evidence="1">
    <name type="scientific">termite gut metagenome</name>
    <dbReference type="NCBI Taxonomy" id="433724"/>
    <lineage>
        <taxon>unclassified sequences</taxon>
        <taxon>metagenomes</taxon>
        <taxon>organismal metagenomes</taxon>
    </lineage>
</organism>
<name>A0A5J4Q6Z5_9ZZZZ</name>
<dbReference type="AlphaFoldDB" id="A0A5J4Q6Z5"/>
<accession>A0A5J4Q6Z5</accession>
<dbReference type="GO" id="GO:0006281">
    <property type="term" value="P:DNA repair"/>
    <property type="evidence" value="ECO:0007669"/>
    <property type="project" value="InterPro"/>
</dbReference>
<evidence type="ECO:0000313" key="1">
    <source>
        <dbReference type="EMBL" id="KAA6316889.1"/>
    </source>
</evidence>
<comment type="caution">
    <text evidence="1">The sequence shown here is derived from an EMBL/GenBank/DDBJ whole genome shotgun (WGS) entry which is preliminary data.</text>
</comment>
<reference evidence="1" key="1">
    <citation type="submission" date="2019-03" db="EMBL/GenBank/DDBJ databases">
        <title>Single cell metagenomics reveals metabolic interactions within the superorganism composed of flagellate Streblomastix strix and complex community of Bacteroidetes bacteria on its surface.</title>
        <authorList>
            <person name="Treitli S.C."/>
            <person name="Kolisko M."/>
            <person name="Husnik F."/>
            <person name="Keeling P."/>
            <person name="Hampl V."/>
        </authorList>
    </citation>
    <scope>NUCLEOTIDE SEQUENCE</scope>
    <source>
        <strain evidence="1">STM</strain>
    </source>
</reference>
<dbReference type="Pfam" id="PF02565">
    <property type="entry name" value="RecO_C"/>
    <property type="match status" value="1"/>
</dbReference>